<accession>A0A6U6LSE0</accession>
<evidence type="ECO:0000313" key="2">
    <source>
        <dbReference type="EMBL" id="CAD9552337.1"/>
    </source>
</evidence>
<feature type="transmembrane region" description="Helical" evidence="1">
    <location>
        <begin position="88"/>
        <end position="110"/>
    </location>
</feature>
<evidence type="ECO:0000256" key="1">
    <source>
        <dbReference type="SAM" id="Phobius"/>
    </source>
</evidence>
<keyword evidence="1" id="KW-0812">Transmembrane</keyword>
<keyword evidence="1" id="KW-0472">Membrane</keyword>
<gene>
    <name evidence="2" type="ORF">BRAN1462_LOCUS19865</name>
</gene>
<dbReference type="AlphaFoldDB" id="A0A6U6LSE0"/>
<protein>
    <submittedName>
        <fullName evidence="2">Uncharacterized protein</fullName>
    </submittedName>
</protein>
<keyword evidence="1" id="KW-1133">Transmembrane helix</keyword>
<organism evidence="2">
    <name type="scientific">Zooxanthella nutricula</name>
    <dbReference type="NCBI Taxonomy" id="1333877"/>
    <lineage>
        <taxon>Eukaryota</taxon>
        <taxon>Sar</taxon>
        <taxon>Alveolata</taxon>
        <taxon>Dinophyceae</taxon>
        <taxon>Peridiniales</taxon>
        <taxon>Peridiniales incertae sedis</taxon>
        <taxon>Zooxanthella</taxon>
    </lineage>
</organism>
<dbReference type="EMBL" id="HBGW01031452">
    <property type="protein sequence ID" value="CAD9552337.1"/>
    <property type="molecule type" value="Transcribed_RNA"/>
</dbReference>
<name>A0A6U6LSE0_9DINO</name>
<feature type="transmembrane region" description="Helical" evidence="1">
    <location>
        <begin position="149"/>
        <end position="169"/>
    </location>
</feature>
<proteinExistence type="predicted"/>
<reference evidence="2" key="1">
    <citation type="submission" date="2021-01" db="EMBL/GenBank/DDBJ databases">
        <authorList>
            <person name="Corre E."/>
            <person name="Pelletier E."/>
            <person name="Niang G."/>
            <person name="Scheremetjew M."/>
            <person name="Finn R."/>
            <person name="Kale V."/>
            <person name="Holt S."/>
            <person name="Cochrane G."/>
            <person name="Meng A."/>
            <person name="Brown T."/>
            <person name="Cohen L."/>
        </authorList>
    </citation>
    <scope>NUCLEOTIDE SEQUENCE</scope>
    <source>
        <strain evidence="2">RCC3387</strain>
    </source>
</reference>
<sequence length="207" mass="23439">MSDVEAEAEARYKQIHGCCCKCCSVRAEGWFFVAFDAWVIAFCIKEWPPPELPGLAIMYTCYVCGVVAPSLLAWLWALLGRGGLARRVLCRVIIWKIVGFALCFWTYFVVLRREDEWGPFFCDPDAQPHAINVNPFKKYGLDVESCVHYIRVLMVARPVYYGGIFALSLKAAYQYMRAHPDNDGKGLFGDAPEYRFKPMLADDAAAP</sequence>
<feature type="transmembrane region" description="Helical" evidence="1">
    <location>
        <begin position="56"/>
        <end position="76"/>
    </location>
</feature>